<evidence type="ECO:0008006" key="4">
    <source>
        <dbReference type="Google" id="ProtNLM"/>
    </source>
</evidence>
<dbReference type="PROSITE" id="PS51257">
    <property type="entry name" value="PROKAR_LIPOPROTEIN"/>
    <property type="match status" value="1"/>
</dbReference>
<proteinExistence type="predicted"/>
<evidence type="ECO:0000313" key="3">
    <source>
        <dbReference type="Proteomes" id="UP000315439"/>
    </source>
</evidence>
<comment type="caution">
    <text evidence="2">The sequence shown here is derived from an EMBL/GenBank/DDBJ whole genome shotgun (WGS) entry which is preliminary data.</text>
</comment>
<dbReference type="AlphaFoldDB" id="A0A545UA55"/>
<dbReference type="EMBL" id="VIKS01000010">
    <property type="protein sequence ID" value="TQV86354.1"/>
    <property type="molecule type" value="Genomic_DNA"/>
</dbReference>
<evidence type="ECO:0000313" key="2">
    <source>
        <dbReference type="EMBL" id="TQV86354.1"/>
    </source>
</evidence>
<dbReference type="Proteomes" id="UP000315439">
    <property type="component" value="Unassembled WGS sequence"/>
</dbReference>
<gene>
    <name evidence="2" type="ORF">FLL46_15640</name>
</gene>
<reference evidence="2 3" key="1">
    <citation type="submission" date="2019-07" db="EMBL/GenBank/DDBJ databases">
        <title>Draft genome for Aliikangiella sp. M105.</title>
        <authorList>
            <person name="Wang G."/>
        </authorList>
    </citation>
    <scope>NUCLEOTIDE SEQUENCE [LARGE SCALE GENOMIC DNA]</scope>
    <source>
        <strain evidence="2 3">M105</strain>
    </source>
</reference>
<organism evidence="2 3">
    <name type="scientific">Aliikangiella coralliicola</name>
    <dbReference type="NCBI Taxonomy" id="2592383"/>
    <lineage>
        <taxon>Bacteria</taxon>
        <taxon>Pseudomonadati</taxon>
        <taxon>Pseudomonadota</taxon>
        <taxon>Gammaproteobacteria</taxon>
        <taxon>Oceanospirillales</taxon>
        <taxon>Pleioneaceae</taxon>
        <taxon>Aliikangiella</taxon>
    </lineage>
</organism>
<keyword evidence="1" id="KW-0732">Signal</keyword>
<protein>
    <recommendedName>
        <fullName evidence="4">Lipoprotein</fullName>
    </recommendedName>
</protein>
<evidence type="ECO:0000256" key="1">
    <source>
        <dbReference type="SAM" id="SignalP"/>
    </source>
</evidence>
<keyword evidence="3" id="KW-1185">Reference proteome</keyword>
<feature type="signal peptide" evidence="1">
    <location>
        <begin position="1"/>
        <end position="24"/>
    </location>
</feature>
<dbReference type="RefSeq" id="WP_142932277.1">
    <property type="nucleotide sequence ID" value="NZ_ML660166.1"/>
</dbReference>
<accession>A0A545UA55</accession>
<name>A0A545UA55_9GAMM</name>
<sequence length="178" mass="20186">MKSLVFLVVVFFVSACSMTPQNSAEPPGSLADQLRSFSEENAVDFAATFEEPDESEDAEYAEWSEKIEQIKQNPIEIVEVDELQSSFYIEMIEASKQLLSFIITGNEKEISFDAKEFLWEHDIDSGRLIEVNFNGQSQWHVLVDEKLKLESQREVQFSILGVAKPENTAGFLLLKPAE</sequence>
<feature type="chain" id="PRO_5022186530" description="Lipoprotein" evidence="1">
    <location>
        <begin position="25"/>
        <end position="178"/>
    </location>
</feature>